<name>A0ABQ1SLC4_9FLAO</name>
<proteinExistence type="predicted"/>
<gene>
    <name evidence="2" type="ORF">GCM10010832_22590</name>
</gene>
<protein>
    <recommendedName>
        <fullName evidence="1">Outer membrane protein beta-barrel domain-containing protein</fullName>
    </recommendedName>
</protein>
<evidence type="ECO:0000259" key="1">
    <source>
        <dbReference type="Pfam" id="PF13568"/>
    </source>
</evidence>
<comment type="caution">
    <text evidence="2">The sequence shown here is derived from an EMBL/GenBank/DDBJ whole genome shotgun (WGS) entry which is preliminary data.</text>
</comment>
<dbReference type="Pfam" id="PF13568">
    <property type="entry name" value="OMP_b-brl_2"/>
    <property type="match status" value="1"/>
</dbReference>
<dbReference type="RefSeq" id="WP_188459244.1">
    <property type="nucleotide sequence ID" value="NZ_BMGM01000010.1"/>
</dbReference>
<feature type="domain" description="Outer membrane protein beta-barrel" evidence="1">
    <location>
        <begin position="18"/>
        <end position="174"/>
    </location>
</feature>
<organism evidence="2 3">
    <name type="scientific">Psychroflexus planctonicus</name>
    <dbReference type="NCBI Taxonomy" id="1526575"/>
    <lineage>
        <taxon>Bacteria</taxon>
        <taxon>Pseudomonadati</taxon>
        <taxon>Bacteroidota</taxon>
        <taxon>Flavobacteriia</taxon>
        <taxon>Flavobacteriales</taxon>
        <taxon>Flavobacteriaceae</taxon>
        <taxon>Psychroflexus</taxon>
    </lineage>
</organism>
<dbReference type="InterPro" id="IPR025665">
    <property type="entry name" value="Beta-barrel_OMP_2"/>
</dbReference>
<keyword evidence="3" id="KW-1185">Reference proteome</keyword>
<evidence type="ECO:0000313" key="3">
    <source>
        <dbReference type="Proteomes" id="UP000599179"/>
    </source>
</evidence>
<reference evidence="3" key="1">
    <citation type="journal article" date="2019" name="Int. J. Syst. Evol. Microbiol.">
        <title>The Global Catalogue of Microorganisms (GCM) 10K type strain sequencing project: providing services to taxonomists for standard genome sequencing and annotation.</title>
        <authorList>
            <consortium name="The Broad Institute Genomics Platform"/>
            <consortium name="The Broad Institute Genome Sequencing Center for Infectious Disease"/>
            <person name="Wu L."/>
            <person name="Ma J."/>
        </authorList>
    </citation>
    <scope>NUCLEOTIDE SEQUENCE [LARGE SCALE GENOMIC DNA]</scope>
    <source>
        <strain evidence="3">CGMCC 1.12931</strain>
    </source>
</reference>
<dbReference type="Proteomes" id="UP000599179">
    <property type="component" value="Unassembled WGS sequence"/>
</dbReference>
<accession>A0ABQ1SLC4</accession>
<sequence length="199" mass="21861">MKKYLVLVIVLFSFTQIFAQETRFGVRGGLNLSNFFADEPDDTNLRPGFNVGLTTKTALIEDMFYLQAELGYTTKGSKVEGDLGEASLNLGYIDLPLMASVSFANLINLEGGMYAAYLVNTSVSGETSNGVNFSDDISSDNFKKFDYGLVGGANIELQPLTIGVRYHYGLQNIMDDDVANYLGDDVRNSVFQLYVALSF</sequence>
<dbReference type="EMBL" id="BMGM01000010">
    <property type="protein sequence ID" value="GGE42061.1"/>
    <property type="molecule type" value="Genomic_DNA"/>
</dbReference>
<evidence type="ECO:0000313" key="2">
    <source>
        <dbReference type="EMBL" id="GGE42061.1"/>
    </source>
</evidence>